<dbReference type="InterPro" id="IPR001841">
    <property type="entry name" value="Znf_RING"/>
</dbReference>
<name>A0A0S4IZS6_BODSA</name>
<evidence type="ECO:0000313" key="5">
    <source>
        <dbReference type="Proteomes" id="UP000051952"/>
    </source>
</evidence>
<dbReference type="EMBL" id="CYKH01000934">
    <property type="protein sequence ID" value="CUG69259.1"/>
    <property type="molecule type" value="Genomic_DNA"/>
</dbReference>
<dbReference type="SUPFAM" id="SSF57850">
    <property type="entry name" value="RING/U-box"/>
    <property type="match status" value="1"/>
</dbReference>
<feature type="transmembrane region" description="Helical" evidence="2">
    <location>
        <begin position="140"/>
        <end position="168"/>
    </location>
</feature>
<keyword evidence="1" id="KW-0479">Metal-binding</keyword>
<gene>
    <name evidence="4" type="ORF">BSAL_83320</name>
</gene>
<feature type="non-terminal residue" evidence="4">
    <location>
        <position position="303"/>
    </location>
</feature>
<dbReference type="PROSITE" id="PS51257">
    <property type="entry name" value="PROKAR_LIPOPROTEIN"/>
    <property type="match status" value="1"/>
</dbReference>
<feature type="transmembrane region" description="Helical" evidence="2">
    <location>
        <begin position="7"/>
        <end position="28"/>
    </location>
</feature>
<evidence type="ECO:0000259" key="3">
    <source>
        <dbReference type="PROSITE" id="PS50089"/>
    </source>
</evidence>
<evidence type="ECO:0000256" key="2">
    <source>
        <dbReference type="SAM" id="Phobius"/>
    </source>
</evidence>
<protein>
    <submittedName>
        <fullName evidence="4">Zinc finger protein, putative</fullName>
    </submittedName>
</protein>
<sequence>MNTVLKILCYTLLGTACIIAASVGVVAVQKYQSEVDKFDDIQSYNINATCWLTNTIFSSQNGDCRIEEFQVSLEIDATSGWIPGFTAFSNFFNDACGGVVYHVNVSGLDPNMTRMPCFYRSLNDSTVRLVPTSMFAAETAYLYAGAILVILGVLPPAIVIVGCWFRLAQWVQRRLRLRWFRQHVQAPASPQRRVAADGHSPDVAMIAEVRAEPGTDWAGRLLCINDFAIAAAKRFENTLLVKAEECPLCFKAFGDVCVWWTCGHCMCGDCNPKVLRAEKQWGHSQNPRCPLCRERSDIGDIVK</sequence>
<proteinExistence type="predicted"/>
<keyword evidence="1" id="KW-0863">Zinc-finger</keyword>
<keyword evidence="2" id="KW-0472">Membrane</keyword>
<keyword evidence="5" id="KW-1185">Reference proteome</keyword>
<accession>A0A0S4IZS6</accession>
<evidence type="ECO:0000313" key="4">
    <source>
        <dbReference type="EMBL" id="CUG69259.1"/>
    </source>
</evidence>
<dbReference type="InterPro" id="IPR013083">
    <property type="entry name" value="Znf_RING/FYVE/PHD"/>
</dbReference>
<keyword evidence="1" id="KW-0862">Zinc</keyword>
<keyword evidence="2" id="KW-0812">Transmembrane</keyword>
<dbReference type="AlphaFoldDB" id="A0A0S4IZS6"/>
<keyword evidence="2" id="KW-1133">Transmembrane helix</keyword>
<dbReference type="VEuPathDB" id="TriTrypDB:BSAL_83320"/>
<dbReference type="Gene3D" id="3.30.40.10">
    <property type="entry name" value="Zinc/RING finger domain, C3HC4 (zinc finger)"/>
    <property type="match status" value="1"/>
</dbReference>
<reference evidence="5" key="1">
    <citation type="submission" date="2015-09" db="EMBL/GenBank/DDBJ databases">
        <authorList>
            <consortium name="Pathogen Informatics"/>
        </authorList>
    </citation>
    <scope>NUCLEOTIDE SEQUENCE [LARGE SCALE GENOMIC DNA]</scope>
    <source>
        <strain evidence="5">Lake Konstanz</strain>
    </source>
</reference>
<organism evidence="4 5">
    <name type="scientific">Bodo saltans</name>
    <name type="common">Flagellated protozoan</name>
    <dbReference type="NCBI Taxonomy" id="75058"/>
    <lineage>
        <taxon>Eukaryota</taxon>
        <taxon>Discoba</taxon>
        <taxon>Euglenozoa</taxon>
        <taxon>Kinetoplastea</taxon>
        <taxon>Metakinetoplastina</taxon>
        <taxon>Eubodonida</taxon>
        <taxon>Bodonidae</taxon>
        <taxon>Bodo</taxon>
    </lineage>
</organism>
<dbReference type="PROSITE" id="PS50089">
    <property type="entry name" value="ZF_RING_2"/>
    <property type="match status" value="1"/>
</dbReference>
<dbReference type="GO" id="GO:0008270">
    <property type="term" value="F:zinc ion binding"/>
    <property type="evidence" value="ECO:0007669"/>
    <property type="project" value="UniProtKB-KW"/>
</dbReference>
<dbReference type="Proteomes" id="UP000051952">
    <property type="component" value="Unassembled WGS sequence"/>
</dbReference>
<feature type="domain" description="RING-type" evidence="3">
    <location>
        <begin position="246"/>
        <end position="293"/>
    </location>
</feature>
<evidence type="ECO:0000256" key="1">
    <source>
        <dbReference type="PROSITE-ProRule" id="PRU00175"/>
    </source>
</evidence>